<dbReference type="Proteomes" id="UP000288805">
    <property type="component" value="Unassembled WGS sequence"/>
</dbReference>
<dbReference type="AlphaFoldDB" id="A0A438KIT9"/>
<feature type="region of interest" description="Disordered" evidence="1">
    <location>
        <begin position="57"/>
        <end position="90"/>
    </location>
</feature>
<organism evidence="2 3">
    <name type="scientific">Vitis vinifera</name>
    <name type="common">Grape</name>
    <dbReference type="NCBI Taxonomy" id="29760"/>
    <lineage>
        <taxon>Eukaryota</taxon>
        <taxon>Viridiplantae</taxon>
        <taxon>Streptophyta</taxon>
        <taxon>Embryophyta</taxon>
        <taxon>Tracheophyta</taxon>
        <taxon>Spermatophyta</taxon>
        <taxon>Magnoliopsida</taxon>
        <taxon>eudicotyledons</taxon>
        <taxon>Gunneridae</taxon>
        <taxon>Pentapetalae</taxon>
        <taxon>rosids</taxon>
        <taxon>Vitales</taxon>
        <taxon>Vitaceae</taxon>
        <taxon>Viteae</taxon>
        <taxon>Vitis</taxon>
    </lineage>
</organism>
<accession>A0A438KIT9</accession>
<evidence type="ECO:0000313" key="3">
    <source>
        <dbReference type="Proteomes" id="UP000288805"/>
    </source>
</evidence>
<name>A0A438KIT9_VITVI</name>
<sequence length="90" mass="10000">MASTVQMPGSGHTLHRFKTTGHSTRTFTYEDHEVSDYEAEPESPTSSTTNLIVRVDDSEPETEPVVSHPEHDTSGEIEFSFVKPAPQKEP</sequence>
<comment type="caution">
    <text evidence="2">The sequence shown here is derived from an EMBL/GenBank/DDBJ whole genome shotgun (WGS) entry which is preliminary data.</text>
</comment>
<proteinExistence type="predicted"/>
<evidence type="ECO:0000256" key="1">
    <source>
        <dbReference type="SAM" id="MobiDB-lite"/>
    </source>
</evidence>
<protein>
    <submittedName>
        <fullName evidence="2">Uncharacterized protein</fullName>
    </submittedName>
</protein>
<gene>
    <name evidence="2" type="ORF">CK203_002017</name>
</gene>
<reference evidence="2 3" key="1">
    <citation type="journal article" date="2018" name="PLoS Genet.">
        <title>Population sequencing reveals clonal diversity and ancestral inbreeding in the grapevine cultivar Chardonnay.</title>
        <authorList>
            <person name="Roach M.J."/>
            <person name="Johnson D.L."/>
            <person name="Bohlmann J."/>
            <person name="van Vuuren H.J."/>
            <person name="Jones S.J."/>
            <person name="Pretorius I.S."/>
            <person name="Schmidt S.A."/>
            <person name="Borneman A.R."/>
        </authorList>
    </citation>
    <scope>NUCLEOTIDE SEQUENCE [LARGE SCALE GENOMIC DNA]</scope>
    <source>
        <strain evidence="3">cv. Chardonnay</strain>
        <tissue evidence="2">Leaf</tissue>
    </source>
</reference>
<dbReference type="EMBL" id="QGNW01000005">
    <property type="protein sequence ID" value="RVX21131.1"/>
    <property type="molecule type" value="Genomic_DNA"/>
</dbReference>
<evidence type="ECO:0000313" key="2">
    <source>
        <dbReference type="EMBL" id="RVX21131.1"/>
    </source>
</evidence>